<comment type="caution">
    <text evidence="1">The sequence shown here is derived from an EMBL/GenBank/DDBJ whole genome shotgun (WGS) entry which is preliminary data.</text>
</comment>
<sequence length="53" mass="6240">MIITHILFISHITFNSDKYKIISIFIFKNNLRYFVKHKLLSKSASSIVVIIRS</sequence>
<organism evidence="1 2">
    <name type="scientific">Xenorhabdus bovienii str. puntauvense</name>
    <dbReference type="NCBI Taxonomy" id="1398201"/>
    <lineage>
        <taxon>Bacteria</taxon>
        <taxon>Pseudomonadati</taxon>
        <taxon>Pseudomonadota</taxon>
        <taxon>Gammaproteobacteria</taxon>
        <taxon>Enterobacterales</taxon>
        <taxon>Morganellaceae</taxon>
        <taxon>Xenorhabdus</taxon>
    </lineage>
</organism>
<gene>
    <name evidence="1" type="ORF">XBP1_380001</name>
</gene>
<dbReference type="EMBL" id="CBSW010000241">
    <property type="protein sequence ID" value="CDG98575.1"/>
    <property type="molecule type" value="Genomic_DNA"/>
</dbReference>
<proteinExistence type="predicted"/>
<dbReference type="AlphaFoldDB" id="A0A077NKZ7"/>
<dbReference type="HOGENOM" id="CLU_3067689_0_0_6"/>
<reference evidence="1" key="1">
    <citation type="submission" date="2013-07" db="EMBL/GenBank/DDBJ databases">
        <title>Sub-species coevolution in mutualistic symbiosis.</title>
        <authorList>
            <person name="Murfin K."/>
            <person name="Klassen J."/>
            <person name="Lee M."/>
            <person name="Forst S."/>
            <person name="Stock P."/>
            <person name="Goodrich-Blair H."/>
        </authorList>
    </citation>
    <scope>NUCLEOTIDE SEQUENCE [LARGE SCALE GENOMIC DNA]</scope>
    <source>
        <strain evidence="1">Puntauvense</strain>
    </source>
</reference>
<evidence type="ECO:0000313" key="2">
    <source>
        <dbReference type="Proteomes" id="UP000028511"/>
    </source>
</evidence>
<name>A0A077NKZ7_XENBV</name>
<evidence type="ECO:0000313" key="1">
    <source>
        <dbReference type="EMBL" id="CDG98575.1"/>
    </source>
</evidence>
<protein>
    <submittedName>
        <fullName evidence="1">Uncharacterized protein</fullName>
    </submittedName>
</protein>
<accession>A0A077NKZ7</accession>
<dbReference type="Proteomes" id="UP000028511">
    <property type="component" value="Unassembled WGS sequence"/>
</dbReference>